<reference evidence="6" key="1">
    <citation type="submission" date="2020-03" db="EMBL/GenBank/DDBJ databases">
        <title>Studies in the Genomics of Life Span.</title>
        <authorList>
            <person name="Glass D."/>
        </authorList>
    </citation>
    <scope>NUCLEOTIDE SEQUENCE</scope>
    <source>
        <strain evidence="6">SUZIE</strain>
        <tissue evidence="6">Muscle</tissue>
    </source>
</reference>
<accession>A0AA41ML45</accession>
<evidence type="ECO:0000256" key="3">
    <source>
        <dbReference type="ARBA" id="ARBA00023274"/>
    </source>
</evidence>
<comment type="caution">
    <text evidence="6">The sequence shown here is derived from an EMBL/GenBank/DDBJ whole genome shotgun (WGS) entry which is preliminary data.</text>
</comment>
<evidence type="ECO:0000256" key="5">
    <source>
        <dbReference type="SAM" id="MobiDB-lite"/>
    </source>
</evidence>
<organism evidence="6 7">
    <name type="scientific">Sciurus carolinensis</name>
    <name type="common">Eastern gray squirrel</name>
    <dbReference type="NCBI Taxonomy" id="30640"/>
    <lineage>
        <taxon>Eukaryota</taxon>
        <taxon>Metazoa</taxon>
        <taxon>Chordata</taxon>
        <taxon>Craniata</taxon>
        <taxon>Vertebrata</taxon>
        <taxon>Euteleostomi</taxon>
        <taxon>Mammalia</taxon>
        <taxon>Eutheria</taxon>
        <taxon>Euarchontoglires</taxon>
        <taxon>Glires</taxon>
        <taxon>Rodentia</taxon>
        <taxon>Sciuromorpha</taxon>
        <taxon>Sciuridae</taxon>
        <taxon>Sciurinae</taxon>
        <taxon>Sciurini</taxon>
        <taxon>Sciurus</taxon>
    </lineage>
</organism>
<comment type="similarity">
    <text evidence="1">Belongs to the universal ribosomal protein uS19 family.</text>
</comment>
<evidence type="ECO:0000313" key="7">
    <source>
        <dbReference type="Proteomes" id="UP001166674"/>
    </source>
</evidence>
<proteinExistence type="inferred from homology"/>
<keyword evidence="3" id="KW-0687">Ribonucleoprotein</keyword>
<dbReference type="Proteomes" id="UP001166674">
    <property type="component" value="Unassembled WGS sequence"/>
</dbReference>
<dbReference type="GO" id="GO:0005840">
    <property type="term" value="C:ribosome"/>
    <property type="evidence" value="ECO:0007669"/>
    <property type="project" value="UniProtKB-KW"/>
</dbReference>
<dbReference type="AlphaFoldDB" id="A0AA41ML45"/>
<name>A0AA41ML45_SCICA</name>
<feature type="region of interest" description="Disordered" evidence="5">
    <location>
        <begin position="65"/>
        <end position="87"/>
    </location>
</feature>
<keyword evidence="7" id="KW-1185">Reference proteome</keyword>
<protein>
    <recommendedName>
        <fullName evidence="4">40S ribosomal protein S15</fullName>
    </recommendedName>
</protein>
<evidence type="ECO:0000256" key="4">
    <source>
        <dbReference type="ARBA" id="ARBA00035469"/>
    </source>
</evidence>
<sequence length="87" mass="9911">MDISEQKKKRTFHKFTYRSVNLDQLLDLSYLQLMQLYSACPWRRLNLGLSWKAALAAKVAVYGQKRGNPQGENRGGEDTPVGRARVA</sequence>
<dbReference type="GO" id="GO:1990904">
    <property type="term" value="C:ribonucleoprotein complex"/>
    <property type="evidence" value="ECO:0007669"/>
    <property type="project" value="UniProtKB-KW"/>
</dbReference>
<dbReference type="GO" id="GO:0003735">
    <property type="term" value="F:structural constituent of ribosome"/>
    <property type="evidence" value="ECO:0007669"/>
    <property type="project" value="InterPro"/>
</dbReference>
<gene>
    <name evidence="6" type="ORF">SUZIE_125510</name>
</gene>
<dbReference type="EMBL" id="JAATJV010215000">
    <property type="protein sequence ID" value="MBZ3873952.1"/>
    <property type="molecule type" value="Genomic_DNA"/>
</dbReference>
<dbReference type="GO" id="GO:0006412">
    <property type="term" value="P:translation"/>
    <property type="evidence" value="ECO:0007669"/>
    <property type="project" value="InterPro"/>
</dbReference>
<dbReference type="InterPro" id="IPR023575">
    <property type="entry name" value="Ribosomal_uS19_SF"/>
</dbReference>
<keyword evidence="2 6" id="KW-0689">Ribosomal protein</keyword>
<dbReference type="Gene3D" id="3.30.860.10">
    <property type="entry name" value="30s Ribosomal Protein S19, Chain A"/>
    <property type="match status" value="1"/>
</dbReference>
<evidence type="ECO:0000313" key="6">
    <source>
        <dbReference type="EMBL" id="MBZ3873952.1"/>
    </source>
</evidence>
<evidence type="ECO:0000256" key="2">
    <source>
        <dbReference type="ARBA" id="ARBA00022980"/>
    </source>
</evidence>
<evidence type="ECO:0000256" key="1">
    <source>
        <dbReference type="ARBA" id="ARBA00007345"/>
    </source>
</evidence>